<dbReference type="Pfam" id="PF01590">
    <property type="entry name" value="GAF"/>
    <property type="match status" value="1"/>
</dbReference>
<organism evidence="2 3">
    <name type="scientific">Sphingomonas agrestis</name>
    <dbReference type="NCBI Taxonomy" id="3080540"/>
    <lineage>
        <taxon>Bacteria</taxon>
        <taxon>Pseudomonadati</taxon>
        <taxon>Pseudomonadota</taxon>
        <taxon>Alphaproteobacteria</taxon>
        <taxon>Sphingomonadales</taxon>
        <taxon>Sphingomonadaceae</taxon>
        <taxon>Sphingomonas</taxon>
    </lineage>
</organism>
<keyword evidence="3" id="KW-1185">Reference proteome</keyword>
<dbReference type="InterPro" id="IPR029016">
    <property type="entry name" value="GAF-like_dom_sf"/>
</dbReference>
<name>A0ABU3Y4D6_9SPHN</name>
<dbReference type="Gene3D" id="3.30.450.40">
    <property type="match status" value="1"/>
</dbReference>
<gene>
    <name evidence="2" type="ORF">RZN05_03165</name>
</gene>
<dbReference type="PANTHER" id="PTHR43102:SF2">
    <property type="entry name" value="GAF DOMAIN-CONTAINING PROTEIN"/>
    <property type="match status" value="1"/>
</dbReference>
<proteinExistence type="predicted"/>
<dbReference type="EMBL" id="JAWJEJ010000001">
    <property type="protein sequence ID" value="MDV3455967.1"/>
    <property type="molecule type" value="Genomic_DNA"/>
</dbReference>
<evidence type="ECO:0000313" key="2">
    <source>
        <dbReference type="EMBL" id="MDV3455967.1"/>
    </source>
</evidence>
<dbReference type="InterPro" id="IPR003018">
    <property type="entry name" value="GAF"/>
</dbReference>
<feature type="domain" description="GAF" evidence="1">
    <location>
        <begin position="32"/>
        <end position="157"/>
    </location>
</feature>
<protein>
    <submittedName>
        <fullName evidence="2">GAF domain-containing protein</fullName>
    </submittedName>
</protein>
<sequence length="222" mass="24675">MNRDVDLERFAEARRQVRVLTSGVFGMRGDAELSQIVEEAARAARFPYAAVSIVDQSRLWLAVAYGFDPREFTRPDSFCDAAIQVPGFTPLCVSDAWLEPRFKFAPAVIEMNVRAYYAAPLVTSDGFALGTLCLLDQRPRTVDPGTLRLLTSLANDACAVIDREPNAVAHAQYAIAEISTRIRFAIAERDDAMVALLDEELRRLEAKLTPHWDKDVSASRSP</sequence>
<dbReference type="PANTHER" id="PTHR43102">
    <property type="entry name" value="SLR1143 PROTEIN"/>
    <property type="match status" value="1"/>
</dbReference>
<accession>A0ABU3Y4D6</accession>
<dbReference type="Proteomes" id="UP001273531">
    <property type="component" value="Unassembled WGS sequence"/>
</dbReference>
<dbReference type="SUPFAM" id="SSF55781">
    <property type="entry name" value="GAF domain-like"/>
    <property type="match status" value="1"/>
</dbReference>
<evidence type="ECO:0000313" key="3">
    <source>
        <dbReference type="Proteomes" id="UP001273531"/>
    </source>
</evidence>
<evidence type="ECO:0000259" key="1">
    <source>
        <dbReference type="Pfam" id="PF01590"/>
    </source>
</evidence>
<dbReference type="RefSeq" id="WP_317225171.1">
    <property type="nucleotide sequence ID" value="NZ_JAWJEJ010000001.1"/>
</dbReference>
<comment type="caution">
    <text evidence="2">The sequence shown here is derived from an EMBL/GenBank/DDBJ whole genome shotgun (WGS) entry which is preliminary data.</text>
</comment>
<reference evidence="2 3" key="1">
    <citation type="submission" date="2023-10" db="EMBL/GenBank/DDBJ databases">
        <title>Sphingomonas sp. HF-S4 16S ribosomal RNA gene Genome sequencing and assembly.</title>
        <authorList>
            <person name="Lee H."/>
        </authorList>
    </citation>
    <scope>NUCLEOTIDE SEQUENCE [LARGE SCALE GENOMIC DNA]</scope>
    <source>
        <strain evidence="2 3">HF-S4</strain>
    </source>
</reference>